<dbReference type="Proteomes" id="UP000011083">
    <property type="component" value="Unassembled WGS sequence"/>
</dbReference>
<dbReference type="SMART" id="SM00173">
    <property type="entry name" value="RAS"/>
    <property type="match status" value="1"/>
</dbReference>
<name>L8GLF7_ACACF</name>
<dbReference type="RefSeq" id="XP_004335885.1">
    <property type="nucleotide sequence ID" value="XM_004335837.1"/>
</dbReference>
<dbReference type="InterPro" id="IPR001806">
    <property type="entry name" value="Small_GTPase"/>
</dbReference>
<dbReference type="InterPro" id="IPR027417">
    <property type="entry name" value="P-loop_NTPase"/>
</dbReference>
<proteinExistence type="predicted"/>
<dbReference type="GeneID" id="14914370"/>
<evidence type="ECO:0000256" key="4">
    <source>
        <dbReference type="ARBA" id="ARBA00023134"/>
    </source>
</evidence>
<feature type="region of interest" description="Disordered" evidence="5">
    <location>
        <begin position="443"/>
        <end position="488"/>
    </location>
</feature>
<dbReference type="InterPro" id="IPR003591">
    <property type="entry name" value="Leu-rich_rpt_typical-subtyp"/>
</dbReference>
<dbReference type="SMART" id="SM00175">
    <property type="entry name" value="RAB"/>
    <property type="match status" value="1"/>
</dbReference>
<dbReference type="SMART" id="SM00369">
    <property type="entry name" value="LRR_TYP"/>
    <property type="match status" value="3"/>
</dbReference>
<dbReference type="KEGG" id="acan:ACA1_077260"/>
<evidence type="ECO:0000256" key="1">
    <source>
        <dbReference type="ARBA" id="ARBA00022614"/>
    </source>
</evidence>
<dbReference type="STRING" id="1257118.L8GLF7"/>
<organism evidence="6 7">
    <name type="scientific">Acanthamoeba castellanii (strain ATCC 30010 / Neff)</name>
    <dbReference type="NCBI Taxonomy" id="1257118"/>
    <lineage>
        <taxon>Eukaryota</taxon>
        <taxon>Amoebozoa</taxon>
        <taxon>Discosea</taxon>
        <taxon>Longamoebia</taxon>
        <taxon>Centramoebida</taxon>
        <taxon>Acanthamoebidae</taxon>
        <taxon>Acanthamoeba</taxon>
    </lineage>
</organism>
<evidence type="ECO:0000256" key="2">
    <source>
        <dbReference type="ARBA" id="ARBA00022737"/>
    </source>
</evidence>
<feature type="compositionally biased region" description="Low complexity" evidence="5">
    <location>
        <begin position="633"/>
        <end position="647"/>
    </location>
</feature>
<dbReference type="InterPro" id="IPR032675">
    <property type="entry name" value="LRR_dom_sf"/>
</dbReference>
<reference evidence="6 7" key="1">
    <citation type="journal article" date="2013" name="Genome Biol.">
        <title>Genome of Acanthamoeba castellanii highlights extensive lateral gene transfer and early evolution of tyrosine kinase signaling.</title>
        <authorList>
            <person name="Clarke M."/>
            <person name="Lohan A.J."/>
            <person name="Liu B."/>
            <person name="Lagkouvardos I."/>
            <person name="Roy S."/>
            <person name="Zafar N."/>
            <person name="Bertelli C."/>
            <person name="Schilde C."/>
            <person name="Kianianmomeni A."/>
            <person name="Burglin T.R."/>
            <person name="Frech C."/>
            <person name="Turcotte B."/>
            <person name="Kopec K.O."/>
            <person name="Synnott J.M."/>
            <person name="Choo C."/>
            <person name="Paponov I."/>
            <person name="Finkler A."/>
            <person name="Soon Heng Tan C."/>
            <person name="Hutchins A.P."/>
            <person name="Weinmeier T."/>
            <person name="Rattei T."/>
            <person name="Chu J.S."/>
            <person name="Gimenez G."/>
            <person name="Irimia M."/>
            <person name="Rigden D.J."/>
            <person name="Fitzpatrick D.A."/>
            <person name="Lorenzo-Morales J."/>
            <person name="Bateman A."/>
            <person name="Chiu C.H."/>
            <person name="Tang P."/>
            <person name="Hegemann P."/>
            <person name="Fromm H."/>
            <person name="Raoult D."/>
            <person name="Greub G."/>
            <person name="Miranda-Saavedra D."/>
            <person name="Chen N."/>
            <person name="Nash P."/>
            <person name="Ginger M.L."/>
            <person name="Horn M."/>
            <person name="Schaap P."/>
            <person name="Caler L."/>
            <person name="Loftus B."/>
        </authorList>
    </citation>
    <scope>NUCLEOTIDE SEQUENCE [LARGE SCALE GENOMIC DNA]</scope>
    <source>
        <strain evidence="6 7">Neff</strain>
    </source>
</reference>
<dbReference type="Pfam" id="PF00071">
    <property type="entry name" value="Ras"/>
    <property type="match status" value="1"/>
</dbReference>
<dbReference type="CDD" id="cd00157">
    <property type="entry name" value="Rho"/>
    <property type="match status" value="1"/>
</dbReference>
<dbReference type="PROSITE" id="PS51419">
    <property type="entry name" value="RAB"/>
    <property type="match status" value="1"/>
</dbReference>
<evidence type="ECO:0000256" key="5">
    <source>
        <dbReference type="SAM" id="MobiDB-lite"/>
    </source>
</evidence>
<dbReference type="EMBL" id="KB008074">
    <property type="protein sequence ID" value="ELR13872.1"/>
    <property type="molecule type" value="Genomic_DNA"/>
</dbReference>
<feature type="compositionally biased region" description="Basic and acidic residues" evidence="5">
    <location>
        <begin position="540"/>
        <end position="586"/>
    </location>
</feature>
<dbReference type="InterPro" id="IPR001611">
    <property type="entry name" value="Leu-rich_rpt"/>
</dbReference>
<dbReference type="SMART" id="SM00174">
    <property type="entry name" value="RHO"/>
    <property type="match status" value="1"/>
</dbReference>
<gene>
    <name evidence="6" type="ORF">ACA1_077260</name>
</gene>
<keyword evidence="1" id="KW-0433">Leucine-rich repeat</keyword>
<feature type="compositionally biased region" description="Basic and acidic residues" evidence="5">
    <location>
        <begin position="663"/>
        <end position="675"/>
    </location>
</feature>
<evidence type="ECO:0000256" key="3">
    <source>
        <dbReference type="ARBA" id="ARBA00022741"/>
    </source>
</evidence>
<dbReference type="SUPFAM" id="SSF52540">
    <property type="entry name" value="P-loop containing nucleoside triphosphate hydrolases"/>
    <property type="match status" value="1"/>
</dbReference>
<evidence type="ECO:0000313" key="6">
    <source>
        <dbReference type="EMBL" id="ELR13872.1"/>
    </source>
</evidence>
<dbReference type="PANTHER" id="PTHR24072">
    <property type="entry name" value="RHO FAMILY GTPASE"/>
    <property type="match status" value="1"/>
</dbReference>
<dbReference type="PRINTS" id="PR00449">
    <property type="entry name" value="RASTRNSFRMNG"/>
</dbReference>
<accession>L8GLF7</accession>
<dbReference type="InterPro" id="IPR003578">
    <property type="entry name" value="Small_GTPase_Rho"/>
</dbReference>
<sequence>MRASRASVQESDSTDSDSRRLPLDAGQDRAHHQHTTRNKDIILYTAVHNTDDIKSQGRYQCDDVDQGDMGALVWLSRLIESGQDDKHSRQHAIFATSIGRGGAQKYRHQRPGGDAGLLDLSSAVRLTDSSAQGQLGSRIAQVITHVTTLDLTGHGFDHFPEELLRLTSLRNLCLADNRIEELPAGIERLSLLERLVLRNNRLTSLPLELGHLENIRELCVCGNLIAHVPTAVGQPYRLPELRPLSFMKDREAKCSVKLVMIGDLASGKTDMAVTYIQGKSPRRPRESAIASAFSSTVVPRGRMHAPVTVSVYDTSGQEEFENIRVMSYEKADVFIVTYSVVDPPSFHSIRDVWWPEIHGLYPEVPVVLVGTNCGRREDKRTLQKLKLQSLRPVRVEEAHALAADMEAVAYFECDVSQSEGVRAVFEECVELILALADHDQTRAHSGSRIGRKRTDDDEPTGCFPFLVRQTSGSPAARQPGGGRTPVDVKGVLAPVEGAEVSSRPSPTPTEWNARWLERERKRRRGQDACYYQSHQLADYHRLGGKTETHTNTKEDKGKEKVAQEEEAGRPERSKRTRSREERREESSTDGLPADEPSGGNVVRPPEPQLRKKRSLRRLLAAVSLRQLKPDPTPSVVSSAPPSLSVLPASPPGKKVGWTQFGDEAVRPGDARLSSD</sequence>
<dbReference type="Gene3D" id="3.80.10.10">
    <property type="entry name" value="Ribonuclease Inhibitor"/>
    <property type="match status" value="1"/>
</dbReference>
<dbReference type="AlphaFoldDB" id="L8GLF7"/>
<dbReference type="PROSITE" id="PS51450">
    <property type="entry name" value="LRR"/>
    <property type="match status" value="1"/>
</dbReference>
<dbReference type="GO" id="GO:0003924">
    <property type="term" value="F:GTPase activity"/>
    <property type="evidence" value="ECO:0007669"/>
    <property type="project" value="InterPro"/>
</dbReference>
<dbReference type="PROSITE" id="PS51420">
    <property type="entry name" value="RHO"/>
    <property type="match status" value="1"/>
</dbReference>
<dbReference type="SUPFAM" id="SSF52058">
    <property type="entry name" value="L domain-like"/>
    <property type="match status" value="1"/>
</dbReference>
<feature type="compositionally biased region" description="Polar residues" evidence="5">
    <location>
        <begin position="1"/>
        <end position="11"/>
    </location>
</feature>
<keyword evidence="2" id="KW-0677">Repeat</keyword>
<dbReference type="GO" id="GO:0007264">
    <property type="term" value="P:small GTPase-mediated signal transduction"/>
    <property type="evidence" value="ECO:0007669"/>
    <property type="project" value="InterPro"/>
</dbReference>
<feature type="region of interest" description="Disordered" evidence="5">
    <location>
        <begin position="540"/>
        <end position="614"/>
    </location>
</feature>
<dbReference type="PROSITE" id="PS51421">
    <property type="entry name" value="RAS"/>
    <property type="match status" value="1"/>
</dbReference>
<dbReference type="GO" id="GO:0005525">
    <property type="term" value="F:GTP binding"/>
    <property type="evidence" value="ECO:0007669"/>
    <property type="project" value="UniProtKB-KW"/>
</dbReference>
<evidence type="ECO:0000313" key="7">
    <source>
        <dbReference type="Proteomes" id="UP000011083"/>
    </source>
</evidence>
<dbReference type="VEuPathDB" id="AmoebaDB:ACA1_077260"/>
<dbReference type="Gene3D" id="3.40.50.300">
    <property type="entry name" value="P-loop containing nucleotide triphosphate hydrolases"/>
    <property type="match status" value="1"/>
</dbReference>
<protein>
    <submittedName>
        <fullName evidence="6">Ras family protein</fullName>
    </submittedName>
</protein>
<feature type="compositionally biased region" description="Basic and acidic residues" evidence="5">
    <location>
        <begin position="16"/>
        <end position="30"/>
    </location>
</feature>
<keyword evidence="3" id="KW-0547">Nucleotide-binding</keyword>
<keyword evidence="7" id="KW-1185">Reference proteome</keyword>
<feature type="region of interest" description="Disordered" evidence="5">
    <location>
        <begin position="628"/>
        <end position="675"/>
    </location>
</feature>
<feature type="region of interest" description="Disordered" evidence="5">
    <location>
        <begin position="1"/>
        <end position="37"/>
    </location>
</feature>
<keyword evidence="4" id="KW-0342">GTP-binding</keyword>